<name>A0A5C6ATS2_9BACT</name>
<dbReference type="PANTHER" id="PTHR21198:SF3">
    <property type="entry name" value="GLUTAMATE RACEMASE"/>
    <property type="match status" value="1"/>
</dbReference>
<dbReference type="EMBL" id="SJPM01000001">
    <property type="protein sequence ID" value="TWU03395.1"/>
    <property type="molecule type" value="Genomic_DNA"/>
</dbReference>
<gene>
    <name evidence="2" type="primary">murI</name>
    <name evidence="2" type="ORF">Pla100_03160</name>
</gene>
<evidence type="ECO:0000313" key="2">
    <source>
        <dbReference type="EMBL" id="TWU03395.1"/>
    </source>
</evidence>
<evidence type="ECO:0000313" key="3">
    <source>
        <dbReference type="Proteomes" id="UP000316213"/>
    </source>
</evidence>
<dbReference type="InterPro" id="IPR001920">
    <property type="entry name" value="Asp/Glu_race"/>
</dbReference>
<dbReference type="GO" id="GO:0008881">
    <property type="term" value="F:glutamate racemase activity"/>
    <property type="evidence" value="ECO:0007669"/>
    <property type="project" value="UniProtKB-EC"/>
</dbReference>
<proteinExistence type="predicted"/>
<dbReference type="Pfam" id="PF01177">
    <property type="entry name" value="Asp_Glu_race"/>
    <property type="match status" value="1"/>
</dbReference>
<dbReference type="PANTHER" id="PTHR21198">
    <property type="entry name" value="GLUTAMATE RACEMASE"/>
    <property type="match status" value="1"/>
</dbReference>
<organism evidence="2 3">
    <name type="scientific">Neorhodopirellula pilleata</name>
    <dbReference type="NCBI Taxonomy" id="2714738"/>
    <lineage>
        <taxon>Bacteria</taxon>
        <taxon>Pseudomonadati</taxon>
        <taxon>Planctomycetota</taxon>
        <taxon>Planctomycetia</taxon>
        <taxon>Pirellulales</taxon>
        <taxon>Pirellulaceae</taxon>
        <taxon>Neorhodopirellula</taxon>
    </lineage>
</organism>
<dbReference type="SUPFAM" id="SSF53681">
    <property type="entry name" value="Aspartate/glutamate racemase"/>
    <property type="match status" value="2"/>
</dbReference>
<dbReference type="RefSeq" id="WP_197167630.1">
    <property type="nucleotide sequence ID" value="NZ_SJPM01000001.1"/>
</dbReference>
<dbReference type="Proteomes" id="UP000316213">
    <property type="component" value="Unassembled WGS sequence"/>
</dbReference>
<dbReference type="EC" id="5.1.1.3" evidence="2"/>
<keyword evidence="3" id="KW-1185">Reference proteome</keyword>
<evidence type="ECO:0000256" key="1">
    <source>
        <dbReference type="ARBA" id="ARBA00023235"/>
    </source>
</evidence>
<comment type="caution">
    <text evidence="2">The sequence shown here is derived from an EMBL/GenBank/DDBJ whole genome shotgun (WGS) entry which is preliminary data.</text>
</comment>
<accession>A0A5C6ATS2</accession>
<reference evidence="2 3" key="1">
    <citation type="submission" date="2019-02" db="EMBL/GenBank/DDBJ databases">
        <title>Deep-cultivation of Planctomycetes and their phenomic and genomic characterization uncovers novel biology.</title>
        <authorList>
            <person name="Wiegand S."/>
            <person name="Jogler M."/>
            <person name="Boedeker C."/>
            <person name="Pinto D."/>
            <person name="Vollmers J."/>
            <person name="Rivas-Marin E."/>
            <person name="Kohn T."/>
            <person name="Peeters S.H."/>
            <person name="Heuer A."/>
            <person name="Rast P."/>
            <person name="Oberbeckmann S."/>
            <person name="Bunk B."/>
            <person name="Jeske O."/>
            <person name="Meyerdierks A."/>
            <person name="Storesund J.E."/>
            <person name="Kallscheuer N."/>
            <person name="Luecker S."/>
            <person name="Lage O.M."/>
            <person name="Pohl T."/>
            <person name="Merkel B.J."/>
            <person name="Hornburger P."/>
            <person name="Mueller R.-W."/>
            <person name="Bruemmer F."/>
            <person name="Labrenz M."/>
            <person name="Spormann A.M."/>
            <person name="Op Den Camp H."/>
            <person name="Overmann J."/>
            <person name="Amann R."/>
            <person name="Jetten M.S.M."/>
            <person name="Mascher T."/>
            <person name="Medema M.H."/>
            <person name="Devos D.P."/>
            <person name="Kaster A.-K."/>
            <person name="Ovreas L."/>
            <person name="Rohde M."/>
            <person name="Galperin M.Y."/>
            <person name="Jogler C."/>
        </authorList>
    </citation>
    <scope>NUCLEOTIDE SEQUENCE [LARGE SCALE GENOMIC DNA]</scope>
    <source>
        <strain evidence="2 3">Pla100</strain>
    </source>
</reference>
<dbReference type="AlphaFoldDB" id="A0A5C6ATS2"/>
<dbReference type="InterPro" id="IPR015942">
    <property type="entry name" value="Asp/Glu/hydantoin_racemase"/>
</dbReference>
<sequence>MSVLKSLWAAGVARNAVFMADYAVNPLGVKSDTAIATVVEQWVEAAQKEADVLIFACNTLSIRYQQLTDSRNVPGLSQIISMVNCFTAMVECERERLVNQRVLIIGTTFTASQPIYCDILTDNVPGVVVSSVAATALERVIARFEPWETESNEVITSDLRRALESTDVAVLACTCFPMAMAQLKLLFPRVRFLDPGEYCARLLEDRAEEEKNELRVRVTGHVVETQRVTDFASWWLGAGRVTS</sequence>
<protein>
    <submittedName>
        <fullName evidence="2">Glutamate racemase</fullName>
        <ecNumber evidence="2">5.1.1.3</ecNumber>
    </submittedName>
</protein>
<keyword evidence="1 2" id="KW-0413">Isomerase</keyword>
<dbReference type="Gene3D" id="3.40.50.1860">
    <property type="match status" value="2"/>
</dbReference>